<dbReference type="RefSeq" id="WP_133297911.1">
    <property type="nucleotide sequence ID" value="NZ_QUBQ01000001.1"/>
</dbReference>
<gene>
    <name evidence="2" type="ORF">DX130_09485</name>
</gene>
<feature type="transmembrane region" description="Helical" evidence="1">
    <location>
        <begin position="6"/>
        <end position="25"/>
    </location>
</feature>
<dbReference type="SUPFAM" id="SSF54403">
    <property type="entry name" value="Cystatin/monellin"/>
    <property type="match status" value="1"/>
</dbReference>
<dbReference type="AlphaFoldDB" id="A0A371PLW0"/>
<protein>
    <recommendedName>
        <fullName evidence="4">DUF5590 domain-containing protein</fullName>
    </recommendedName>
</protein>
<reference evidence="2 3" key="1">
    <citation type="submission" date="2018-08" db="EMBL/GenBank/DDBJ databases">
        <title>Paenibacillus sp. M4BSY-1, whole genome shotgun sequence.</title>
        <authorList>
            <person name="Tuo L."/>
        </authorList>
    </citation>
    <scope>NUCLEOTIDE SEQUENCE [LARGE SCALE GENOMIC DNA]</scope>
    <source>
        <strain evidence="2 3">M4BSY-1</strain>
    </source>
</reference>
<name>A0A371PLW0_9BACL</name>
<organism evidence="2 3">
    <name type="scientific">Paenibacillus paeoniae</name>
    <dbReference type="NCBI Taxonomy" id="2292705"/>
    <lineage>
        <taxon>Bacteria</taxon>
        <taxon>Bacillati</taxon>
        <taxon>Bacillota</taxon>
        <taxon>Bacilli</taxon>
        <taxon>Bacillales</taxon>
        <taxon>Paenibacillaceae</taxon>
        <taxon>Paenibacillus</taxon>
    </lineage>
</organism>
<keyword evidence="1" id="KW-0472">Membrane</keyword>
<keyword evidence="1" id="KW-0812">Transmembrane</keyword>
<comment type="caution">
    <text evidence="2">The sequence shown here is derived from an EMBL/GenBank/DDBJ whole genome shotgun (WGS) entry which is preliminary data.</text>
</comment>
<dbReference type="InterPro" id="IPR046350">
    <property type="entry name" value="Cystatin_sf"/>
</dbReference>
<evidence type="ECO:0000313" key="2">
    <source>
        <dbReference type="EMBL" id="REK77212.1"/>
    </source>
</evidence>
<dbReference type="Gene3D" id="3.10.450.40">
    <property type="match status" value="2"/>
</dbReference>
<dbReference type="Proteomes" id="UP000261905">
    <property type="component" value="Unassembled WGS sequence"/>
</dbReference>
<sequence length="168" mass="19679">MTPKRWLFGIIACIIAFGVWFGFYFREVQTPKWSEEAAMRDAVMATGEIAVLEKLYKHVWEATTWIAQGSTEEESELYVFLNDEGALLHRIKADEVLSEDQFRTKWLNEHSGASMIRVTPGLFREQPVWEVYYKEPEGNKERYKYQFYSFNLQATLIETYTLPTKTGP</sequence>
<accession>A0A371PLW0</accession>
<dbReference type="EMBL" id="QUBQ01000001">
    <property type="protein sequence ID" value="REK77212.1"/>
    <property type="molecule type" value="Genomic_DNA"/>
</dbReference>
<evidence type="ECO:0000313" key="3">
    <source>
        <dbReference type="Proteomes" id="UP000261905"/>
    </source>
</evidence>
<keyword evidence="3" id="KW-1185">Reference proteome</keyword>
<evidence type="ECO:0000256" key="1">
    <source>
        <dbReference type="SAM" id="Phobius"/>
    </source>
</evidence>
<dbReference type="OrthoDB" id="2678417at2"/>
<keyword evidence="1" id="KW-1133">Transmembrane helix</keyword>
<evidence type="ECO:0008006" key="4">
    <source>
        <dbReference type="Google" id="ProtNLM"/>
    </source>
</evidence>
<proteinExistence type="predicted"/>